<dbReference type="Proteomes" id="UP000601223">
    <property type="component" value="Unassembled WGS sequence"/>
</dbReference>
<feature type="compositionally biased region" description="Low complexity" evidence="1">
    <location>
        <begin position="9"/>
        <end position="18"/>
    </location>
</feature>
<evidence type="ECO:0000313" key="3">
    <source>
        <dbReference type="Proteomes" id="UP000601223"/>
    </source>
</evidence>
<evidence type="ECO:0000256" key="1">
    <source>
        <dbReference type="SAM" id="MobiDB-lite"/>
    </source>
</evidence>
<name>A0A8J3JMS2_9ACTN</name>
<keyword evidence="3" id="KW-1185">Reference proteome</keyword>
<gene>
    <name evidence="2" type="ORF">Cba03nite_21430</name>
</gene>
<sequence>MPGARRAIRSASAANLSRGDPKNLSSRPMASNVVHPLATFHPDHYTDALDAYDVLELS</sequence>
<organism evidence="2 3">
    <name type="scientific">Catellatospora bangladeshensis</name>
    <dbReference type="NCBI Taxonomy" id="310355"/>
    <lineage>
        <taxon>Bacteria</taxon>
        <taxon>Bacillati</taxon>
        <taxon>Actinomycetota</taxon>
        <taxon>Actinomycetes</taxon>
        <taxon>Micromonosporales</taxon>
        <taxon>Micromonosporaceae</taxon>
        <taxon>Catellatospora</taxon>
    </lineage>
</organism>
<accession>A0A8J3JMS2</accession>
<feature type="region of interest" description="Disordered" evidence="1">
    <location>
        <begin position="1"/>
        <end position="30"/>
    </location>
</feature>
<proteinExistence type="predicted"/>
<protein>
    <submittedName>
        <fullName evidence="2">Uncharacterized protein</fullName>
    </submittedName>
</protein>
<dbReference type="EMBL" id="BONF01000010">
    <property type="protein sequence ID" value="GIF80794.1"/>
    <property type="molecule type" value="Genomic_DNA"/>
</dbReference>
<evidence type="ECO:0000313" key="2">
    <source>
        <dbReference type="EMBL" id="GIF80794.1"/>
    </source>
</evidence>
<dbReference type="AlphaFoldDB" id="A0A8J3JMS2"/>
<comment type="caution">
    <text evidence="2">The sequence shown here is derived from an EMBL/GenBank/DDBJ whole genome shotgun (WGS) entry which is preliminary data.</text>
</comment>
<reference evidence="2 3" key="1">
    <citation type="submission" date="2021-01" db="EMBL/GenBank/DDBJ databases">
        <title>Whole genome shotgun sequence of Catellatospora bangladeshensis NBRC 107357.</title>
        <authorList>
            <person name="Komaki H."/>
            <person name="Tamura T."/>
        </authorList>
    </citation>
    <scope>NUCLEOTIDE SEQUENCE [LARGE SCALE GENOMIC DNA]</scope>
    <source>
        <strain evidence="2 3">NBRC 107357</strain>
    </source>
</reference>